<keyword evidence="1" id="KW-0012">Acyltransferase</keyword>
<protein>
    <submittedName>
        <fullName evidence="1">Acyltransferase-like protein At1g54570ic</fullName>
    </submittedName>
</protein>
<accession>A0A2P2PJP6</accession>
<keyword evidence="1" id="KW-0808">Transferase</keyword>
<organism evidence="1">
    <name type="scientific">Rhizophora mucronata</name>
    <name type="common">Asiatic mangrove</name>
    <dbReference type="NCBI Taxonomy" id="61149"/>
    <lineage>
        <taxon>Eukaryota</taxon>
        <taxon>Viridiplantae</taxon>
        <taxon>Streptophyta</taxon>
        <taxon>Embryophyta</taxon>
        <taxon>Tracheophyta</taxon>
        <taxon>Spermatophyta</taxon>
        <taxon>Magnoliopsida</taxon>
        <taxon>eudicotyledons</taxon>
        <taxon>Gunneridae</taxon>
        <taxon>Pentapetalae</taxon>
        <taxon>rosids</taxon>
        <taxon>fabids</taxon>
        <taxon>Malpighiales</taxon>
        <taxon>Rhizophoraceae</taxon>
        <taxon>Rhizophora</taxon>
    </lineage>
</organism>
<dbReference type="PANTHER" id="PTHR22753">
    <property type="entry name" value="TRANSMEMBRANE PROTEIN 68"/>
    <property type="match status" value="1"/>
</dbReference>
<dbReference type="GO" id="GO:0016020">
    <property type="term" value="C:membrane"/>
    <property type="evidence" value="ECO:0007669"/>
    <property type="project" value="TreeGrafter"/>
</dbReference>
<sequence length="150" mass="17430">MAARFGATIVPFGTVGEDDVMDLVLDYHDLMKIPVVNDIIRDIASRITRIRDESKGEVASQELSVPCLFPKVPGRFYYLFGKPIRTTRREEILKDKESAKQLYMEIKSEVQHIIDYLLKKREEDPYRNIIDRSVYRAFHVLEPDVPAFDP</sequence>
<proteinExistence type="predicted"/>
<reference evidence="1" key="1">
    <citation type="submission" date="2018-02" db="EMBL/GenBank/DDBJ databases">
        <title>Rhizophora mucronata_Transcriptome.</title>
        <authorList>
            <person name="Meera S.P."/>
            <person name="Sreeshan A."/>
            <person name="Augustine A."/>
        </authorList>
    </citation>
    <scope>NUCLEOTIDE SEQUENCE</scope>
    <source>
        <tissue evidence="1">Leaf</tissue>
    </source>
</reference>
<dbReference type="PANTHER" id="PTHR22753:SF14">
    <property type="entry name" value="MONOACYLGLYCEROL_DIACYLGLYCEROL O-ACYLTRANSFERASE"/>
    <property type="match status" value="1"/>
</dbReference>
<dbReference type="AlphaFoldDB" id="A0A2P2PJP6"/>
<evidence type="ECO:0000313" key="1">
    <source>
        <dbReference type="EMBL" id="MBX54963.1"/>
    </source>
</evidence>
<dbReference type="EMBL" id="GGEC01074479">
    <property type="protein sequence ID" value="MBX54963.1"/>
    <property type="molecule type" value="Transcribed_RNA"/>
</dbReference>
<dbReference type="GO" id="GO:0016746">
    <property type="term" value="F:acyltransferase activity"/>
    <property type="evidence" value="ECO:0007669"/>
    <property type="project" value="UniProtKB-KW"/>
</dbReference>
<name>A0A2P2PJP6_RHIMU</name>